<proteinExistence type="predicted"/>
<dbReference type="AlphaFoldDB" id="A0A9P4TCN8"/>
<dbReference type="Proteomes" id="UP000801428">
    <property type="component" value="Unassembled WGS sequence"/>
</dbReference>
<name>A0A9P4TCN8_CURKU</name>
<organism evidence="1 2">
    <name type="scientific">Curvularia kusanoi</name>
    <name type="common">Cochliobolus kusanoi</name>
    <dbReference type="NCBI Taxonomy" id="90978"/>
    <lineage>
        <taxon>Eukaryota</taxon>
        <taxon>Fungi</taxon>
        <taxon>Dikarya</taxon>
        <taxon>Ascomycota</taxon>
        <taxon>Pezizomycotina</taxon>
        <taxon>Dothideomycetes</taxon>
        <taxon>Pleosporomycetidae</taxon>
        <taxon>Pleosporales</taxon>
        <taxon>Pleosporineae</taxon>
        <taxon>Pleosporaceae</taxon>
        <taxon>Curvularia</taxon>
    </lineage>
</organism>
<dbReference type="EMBL" id="SWKU01000012">
    <property type="protein sequence ID" value="KAF3002086.1"/>
    <property type="molecule type" value="Genomic_DNA"/>
</dbReference>
<accession>A0A9P4TCN8</accession>
<evidence type="ECO:0000313" key="1">
    <source>
        <dbReference type="EMBL" id="KAF3002086.1"/>
    </source>
</evidence>
<comment type="caution">
    <text evidence="1">The sequence shown here is derived from an EMBL/GenBank/DDBJ whole genome shotgun (WGS) entry which is preliminary data.</text>
</comment>
<reference evidence="1" key="1">
    <citation type="submission" date="2019-04" db="EMBL/GenBank/DDBJ databases">
        <title>Sequencing of skin fungus with MAO and IRED activity.</title>
        <authorList>
            <person name="Marsaioli A.J."/>
            <person name="Bonatto J.M.C."/>
            <person name="Reis Junior O."/>
        </authorList>
    </citation>
    <scope>NUCLEOTIDE SEQUENCE</scope>
    <source>
        <strain evidence="1">30M1</strain>
    </source>
</reference>
<evidence type="ECO:0000313" key="2">
    <source>
        <dbReference type="Proteomes" id="UP000801428"/>
    </source>
</evidence>
<gene>
    <name evidence="1" type="ORF">E8E13_009609</name>
</gene>
<protein>
    <submittedName>
        <fullName evidence="1">Uncharacterized protein</fullName>
    </submittedName>
</protein>
<keyword evidence="2" id="KW-1185">Reference proteome</keyword>
<sequence>MPFVFNTRTTDDITPTVLPSGPDPMCAALKGRIFRAASFVAFINRNRRPATEPLEGTITQMSTQPAVLLSQFRQFGTKLTGFWISTIDAVRIASEHSLETQVLLAADFAANYHDACLWCRVCRGSTEALLAEDTSHHFLCVQTARATDNPPFCQFCTCFVPDPVFDAARGGALGCE</sequence>